<dbReference type="OrthoDB" id="484027at2"/>
<dbReference type="AlphaFoldDB" id="B8HP83"/>
<name>B8HP83_CYAP4</name>
<reference evidence="2" key="1">
    <citation type="submission" date="2009-01" db="EMBL/GenBank/DDBJ databases">
        <title>Complete sequence of chromosome Cyanothece sp. PCC 7425.</title>
        <authorList>
            <consortium name="US DOE Joint Genome Institute"/>
            <person name="Lucas S."/>
            <person name="Copeland A."/>
            <person name="Lapidus A."/>
            <person name="Glavina del Rio T."/>
            <person name="Dalin E."/>
            <person name="Tice H."/>
            <person name="Bruce D."/>
            <person name="Goodwin L."/>
            <person name="Pitluck S."/>
            <person name="Sims D."/>
            <person name="Meineke L."/>
            <person name="Brettin T."/>
            <person name="Detter J.C."/>
            <person name="Han C."/>
            <person name="Larimer F."/>
            <person name="Land M."/>
            <person name="Hauser L."/>
            <person name="Kyrpides N."/>
            <person name="Ovchinnikova G."/>
            <person name="Liberton M."/>
            <person name="Stoeckel J."/>
            <person name="Banerjee A."/>
            <person name="Singh A."/>
            <person name="Page L."/>
            <person name="Sato H."/>
            <person name="Zhao L."/>
            <person name="Sherman L."/>
            <person name="Pakrasi H."/>
            <person name="Richardson P."/>
        </authorList>
    </citation>
    <scope>NUCLEOTIDE SEQUENCE</scope>
    <source>
        <strain evidence="2">PCC 7425</strain>
    </source>
</reference>
<organism evidence="2">
    <name type="scientific">Cyanothece sp. (strain PCC 7425 / ATCC 29141)</name>
    <dbReference type="NCBI Taxonomy" id="395961"/>
    <lineage>
        <taxon>Bacteria</taxon>
        <taxon>Bacillati</taxon>
        <taxon>Cyanobacteriota</taxon>
        <taxon>Cyanophyceae</taxon>
        <taxon>Gomontiellales</taxon>
        <taxon>Cyanothecaceae</taxon>
        <taxon>Cyanothece</taxon>
    </lineage>
</organism>
<evidence type="ECO:0008006" key="3">
    <source>
        <dbReference type="Google" id="ProtNLM"/>
    </source>
</evidence>
<sequence>MLSPLKLSRLKLSHLKGPWQSPPPEPQAANSPSGSRSLRILARQSSPSVALTPGAAELNSLQNIKTHLDLILLALEALTGIGSEAVLQTATQLGLADLVPDRVSLWRLRQSNPLRRGSGGRKRLDVEEARSLVLISCVLAQQYQQKIRQAIELLEQLTASQRPPHQHPLLGDYLDKFTNIYQERMVEDTSPGVLSDLALKLLVDLLFYSSASGSRRLWLALLTCGHPPGH</sequence>
<gene>
    <name evidence="2" type="ordered locus">Cyan7425_5046</name>
</gene>
<evidence type="ECO:0000313" key="2">
    <source>
        <dbReference type="EMBL" id="ACL47343.1"/>
    </source>
</evidence>
<dbReference type="HOGENOM" id="CLU_104980_0_0_3"/>
<dbReference type="KEGG" id="cyn:Cyan7425_5046"/>
<dbReference type="Pfam" id="PF11237">
    <property type="entry name" value="DUF3038"/>
    <property type="match status" value="1"/>
</dbReference>
<dbReference type="InterPro" id="IPR021399">
    <property type="entry name" value="DUF3038"/>
</dbReference>
<accession>B8HP83</accession>
<evidence type="ECO:0000256" key="1">
    <source>
        <dbReference type="SAM" id="MobiDB-lite"/>
    </source>
</evidence>
<protein>
    <recommendedName>
        <fullName evidence="3">DUF3038 domain-containing protein</fullName>
    </recommendedName>
</protein>
<dbReference type="eggNOG" id="ENOG502Z7IT">
    <property type="taxonomic scope" value="Bacteria"/>
</dbReference>
<proteinExistence type="predicted"/>
<feature type="region of interest" description="Disordered" evidence="1">
    <location>
        <begin position="14"/>
        <end position="37"/>
    </location>
</feature>
<dbReference type="STRING" id="395961.Cyan7425_5046"/>
<dbReference type="EMBL" id="CP001344">
    <property type="protein sequence ID" value="ACL47343.1"/>
    <property type="molecule type" value="Genomic_DNA"/>
</dbReference>